<evidence type="ECO:0000313" key="5">
    <source>
        <dbReference type="Proteomes" id="UP001195483"/>
    </source>
</evidence>
<dbReference type="SUPFAM" id="SSF53187">
    <property type="entry name" value="Zn-dependent exopeptidases"/>
    <property type="match status" value="1"/>
</dbReference>
<dbReference type="PANTHER" id="PTHR11014">
    <property type="entry name" value="PEPTIDASE M20 FAMILY MEMBER"/>
    <property type="match status" value="1"/>
</dbReference>
<evidence type="ECO:0000259" key="3">
    <source>
        <dbReference type="Pfam" id="PF07687"/>
    </source>
</evidence>
<gene>
    <name evidence="4" type="ORF">CHS0354_006898</name>
</gene>
<comment type="similarity">
    <text evidence="1">Belongs to the peptidase M20 family.</text>
</comment>
<dbReference type="Proteomes" id="UP001195483">
    <property type="component" value="Unassembled WGS sequence"/>
</dbReference>
<dbReference type="InterPro" id="IPR017439">
    <property type="entry name" value="Amidohydrolase"/>
</dbReference>
<dbReference type="PANTHER" id="PTHR11014:SF63">
    <property type="entry name" value="METALLOPEPTIDASE, PUTATIVE (AFU_ORTHOLOGUE AFUA_6G09600)-RELATED"/>
    <property type="match status" value="1"/>
</dbReference>
<dbReference type="Pfam" id="PF01546">
    <property type="entry name" value="Peptidase_M20"/>
    <property type="match status" value="1"/>
</dbReference>
<dbReference type="SUPFAM" id="SSF55031">
    <property type="entry name" value="Bacterial exopeptidase dimerisation domain"/>
    <property type="match status" value="1"/>
</dbReference>
<evidence type="ECO:0000256" key="1">
    <source>
        <dbReference type="ARBA" id="ARBA00006153"/>
    </source>
</evidence>
<dbReference type="InterPro" id="IPR011650">
    <property type="entry name" value="Peptidase_M20_dimer"/>
</dbReference>
<comment type="caution">
    <text evidence="4">The sequence shown here is derived from an EMBL/GenBank/DDBJ whole genome shotgun (WGS) entry which is preliminary data.</text>
</comment>
<dbReference type="Gene3D" id="3.40.630.10">
    <property type="entry name" value="Zn peptidases"/>
    <property type="match status" value="1"/>
</dbReference>
<keyword evidence="2" id="KW-0378">Hydrolase</keyword>
<keyword evidence="5" id="KW-1185">Reference proteome</keyword>
<evidence type="ECO:0000313" key="4">
    <source>
        <dbReference type="EMBL" id="KAK3608857.1"/>
    </source>
</evidence>
<reference evidence="4" key="2">
    <citation type="journal article" date="2021" name="Genome Biol. Evol.">
        <title>Developing a high-quality reference genome for a parasitic bivalve with doubly uniparental inheritance (Bivalvia: Unionida).</title>
        <authorList>
            <person name="Smith C.H."/>
        </authorList>
    </citation>
    <scope>NUCLEOTIDE SEQUENCE</scope>
    <source>
        <strain evidence="4">CHS0354</strain>
        <tissue evidence="4">Mantle</tissue>
    </source>
</reference>
<dbReference type="NCBIfam" id="TIGR01891">
    <property type="entry name" value="amidohydrolases"/>
    <property type="match status" value="1"/>
</dbReference>
<dbReference type="InterPro" id="IPR002933">
    <property type="entry name" value="Peptidase_M20"/>
</dbReference>
<evidence type="ECO:0000256" key="2">
    <source>
        <dbReference type="ARBA" id="ARBA00022801"/>
    </source>
</evidence>
<dbReference type="Gene3D" id="3.30.70.360">
    <property type="match status" value="1"/>
</dbReference>
<dbReference type="InterPro" id="IPR036264">
    <property type="entry name" value="Bact_exopeptidase_dim_dom"/>
</dbReference>
<sequence length="711" mass="78458">MSIKDDIYRITPEVQAWRHELHRHPQTAYEETFASEFVQKKLDEFRVPYISGLAKTGVIGFIKGKKPGKRIVLRADMDALNITEETGLPYSSVNAGKMHACGHDGHTAMLLGAAKLLSQNPDFDGEVMLVFQPAEEGGGGALRMLEEGLFRDYPPESVWGMHNWPGLPVGQYGMNHGCYMASAYALHIVITGSGSHAAAPHKSADPIPAVGALINALQSVVSRSVDPLSTAVLSLTCINAGTANNVIPDRAEIRGTIRSQDDDIQADMIRRIRQITQSVCSAYGVSGTLQKDTSGYPVLINTPAETDTAYQAAVNVVGEKATDRHHPPSMGAEDFAFMLRKKPGCYIFMGNGRRVKKEVKNCIPRAMILTMPQFIRNCLLAVSDKATSCAPGNIRFFRDGRTFYVSKFGNYAHMQNRLDTLEEKSQGLIPLFEQANSEEMDFLAIYRAELFEYGDRAGQMYYETGITADFYQVSSRKLIGVNKLILKSSQKDLAEKEIRKFAANYFPVRGFVTETRGEGEVARVAAGGSSGFKKGDRILFRNAILKQNRATDNNVMTVSTSVDYSDEVIGYGEIELLGDDFSWVKIESKYRQAVKAGTARNSVQQRLYSKASAEYMQAVTEFPAEAIPLLEQEYQNAVSEKQYQTALAVGVALLSKDQSNAVFANTLGNYARITENRDQAMGLYRHALLTDKKFLRPLYNIAAMSGGFATV</sequence>
<dbReference type="Pfam" id="PF07687">
    <property type="entry name" value="M20_dimer"/>
    <property type="match status" value="1"/>
</dbReference>
<dbReference type="FunFam" id="3.30.70.360:FF:000001">
    <property type="entry name" value="N-acetyldiaminopimelate deacetylase"/>
    <property type="match status" value="1"/>
</dbReference>
<reference evidence="4" key="1">
    <citation type="journal article" date="2021" name="Genome Biol. Evol.">
        <title>A High-Quality Reference Genome for a Parasitic Bivalve with Doubly Uniparental Inheritance (Bivalvia: Unionida).</title>
        <authorList>
            <person name="Smith C.H."/>
        </authorList>
    </citation>
    <scope>NUCLEOTIDE SEQUENCE</scope>
    <source>
        <strain evidence="4">CHS0354</strain>
    </source>
</reference>
<dbReference type="GO" id="GO:0016787">
    <property type="term" value="F:hydrolase activity"/>
    <property type="evidence" value="ECO:0007669"/>
    <property type="project" value="UniProtKB-KW"/>
</dbReference>
<organism evidence="4 5">
    <name type="scientific">Potamilus streckersoni</name>
    <dbReference type="NCBI Taxonomy" id="2493646"/>
    <lineage>
        <taxon>Eukaryota</taxon>
        <taxon>Metazoa</taxon>
        <taxon>Spiralia</taxon>
        <taxon>Lophotrochozoa</taxon>
        <taxon>Mollusca</taxon>
        <taxon>Bivalvia</taxon>
        <taxon>Autobranchia</taxon>
        <taxon>Heteroconchia</taxon>
        <taxon>Palaeoheterodonta</taxon>
        <taxon>Unionida</taxon>
        <taxon>Unionoidea</taxon>
        <taxon>Unionidae</taxon>
        <taxon>Ambleminae</taxon>
        <taxon>Lampsilini</taxon>
        <taxon>Potamilus</taxon>
    </lineage>
</organism>
<protein>
    <recommendedName>
        <fullName evidence="3">Peptidase M20 dimerisation domain-containing protein</fullName>
    </recommendedName>
</protein>
<proteinExistence type="inferred from homology"/>
<dbReference type="AlphaFoldDB" id="A0AAE0TEE2"/>
<dbReference type="EMBL" id="JAEAOA010000469">
    <property type="protein sequence ID" value="KAK3608857.1"/>
    <property type="molecule type" value="Genomic_DNA"/>
</dbReference>
<accession>A0AAE0TEE2</accession>
<reference evidence="4" key="3">
    <citation type="submission" date="2023-05" db="EMBL/GenBank/DDBJ databases">
        <authorList>
            <person name="Smith C.H."/>
        </authorList>
    </citation>
    <scope>NUCLEOTIDE SEQUENCE</scope>
    <source>
        <strain evidence="4">CHS0354</strain>
        <tissue evidence="4">Mantle</tissue>
    </source>
</reference>
<feature type="domain" description="Peptidase M20 dimerisation" evidence="3">
    <location>
        <begin position="186"/>
        <end position="279"/>
    </location>
</feature>
<name>A0AAE0TEE2_9BIVA</name>